<dbReference type="Gene3D" id="1.10.155.10">
    <property type="entry name" value="Chemotaxis receptor methyltransferase CheR, N-terminal domain"/>
    <property type="match status" value="1"/>
</dbReference>
<evidence type="ECO:0000256" key="2">
    <source>
        <dbReference type="ARBA" id="ARBA00012534"/>
    </source>
</evidence>
<dbReference type="KEGG" id="dli:dnl_44670"/>
<dbReference type="AlphaFoldDB" id="A0A975BB42"/>
<dbReference type="PANTHER" id="PTHR24422:SF10">
    <property type="entry name" value="CHEMOTAXIS PROTEIN METHYLTRANSFERASE 2"/>
    <property type="match status" value="1"/>
</dbReference>
<evidence type="ECO:0000256" key="1">
    <source>
        <dbReference type="ARBA" id="ARBA00001541"/>
    </source>
</evidence>
<dbReference type="PROSITE" id="PS50005">
    <property type="entry name" value="TPR"/>
    <property type="match status" value="2"/>
</dbReference>
<dbReference type="GO" id="GO:0032259">
    <property type="term" value="P:methylation"/>
    <property type="evidence" value="ECO:0007669"/>
    <property type="project" value="UniProtKB-KW"/>
</dbReference>
<protein>
    <recommendedName>
        <fullName evidence="2">protein-glutamate O-methyltransferase</fullName>
        <ecNumber evidence="2">2.1.1.80</ecNumber>
    </recommendedName>
</protein>
<dbReference type="InterPro" id="IPR029063">
    <property type="entry name" value="SAM-dependent_MTases_sf"/>
</dbReference>
<dbReference type="InterPro" id="IPR022642">
    <property type="entry name" value="CheR_C"/>
</dbReference>
<dbReference type="Gene3D" id="1.25.40.10">
    <property type="entry name" value="Tetratricopeptide repeat domain"/>
    <property type="match status" value="1"/>
</dbReference>
<evidence type="ECO:0000256" key="4">
    <source>
        <dbReference type="ARBA" id="ARBA00022679"/>
    </source>
</evidence>
<sequence length="473" mass="55614">MNRNIKPFTDLIKQRTGLAIEKLCKDTVNEKINDLMQLIHLDSDAEYLQLLINDENEFLKFLNMLTINETYFFREDEYIKIFANHLIPELLEQRNNTRKIRILSAGCSTGEEPYSLALALMEKFGPAYYNFFSITGIDIDNDAINIAKKGIYREKAFRTTDLYFKKSYFEKTDNKEYKINDYINKNVKFMTFNLLSDTYPDVLQNMDIIFYRNVSIYFEKDIQKKIFIKLSDILNPNGYLIVSSTETLTHSFDNILSLIKINDFFLFYKGKKVPENQSLTDSALSLLKQSTAAQETVKIKPENTGDLFDEALLWAKKKEYNKALDIIKKIIINTPDCIQGYMLHAGILINLNKFENAKEICLNILQSDTLSMEPYLLLGIIAKLENDFEHALKRFREALYINSYTWVSYFYMAEIYQKQEKFDLALQKYNNVIKLLEQKHFDNHGLTFFPFSFSEENLMHMCQYNIKQLEQLL</sequence>
<keyword evidence="6" id="KW-0802">TPR repeat</keyword>
<dbReference type="SUPFAM" id="SSF48452">
    <property type="entry name" value="TPR-like"/>
    <property type="match status" value="1"/>
</dbReference>
<dbReference type="InterPro" id="IPR019734">
    <property type="entry name" value="TPR_rpt"/>
</dbReference>
<proteinExistence type="predicted"/>
<dbReference type="SMART" id="SM00028">
    <property type="entry name" value="TPR"/>
    <property type="match status" value="3"/>
</dbReference>
<reference evidence="8" key="1">
    <citation type="journal article" date="2021" name="Microb. Physiol.">
        <title>Proteogenomic Insights into the Physiology of Marine, Sulfate-Reducing, Filamentous Desulfonema limicola and Desulfonema magnum.</title>
        <authorList>
            <person name="Schnaars V."/>
            <person name="Wohlbrand L."/>
            <person name="Scheve S."/>
            <person name="Hinrichs C."/>
            <person name="Reinhardt R."/>
            <person name="Rabus R."/>
        </authorList>
    </citation>
    <scope>NUCLEOTIDE SEQUENCE</scope>
    <source>
        <strain evidence="8">5ac10</strain>
    </source>
</reference>
<accession>A0A975BB42</accession>
<feature type="repeat" description="TPR" evidence="6">
    <location>
        <begin position="406"/>
        <end position="439"/>
    </location>
</feature>
<evidence type="ECO:0000256" key="5">
    <source>
        <dbReference type="ARBA" id="ARBA00022691"/>
    </source>
</evidence>
<dbReference type="SUPFAM" id="SSF53335">
    <property type="entry name" value="S-adenosyl-L-methionine-dependent methyltransferases"/>
    <property type="match status" value="1"/>
</dbReference>
<keyword evidence="4" id="KW-0808">Transferase</keyword>
<dbReference type="EMBL" id="CP061799">
    <property type="protein sequence ID" value="QTA82102.1"/>
    <property type="molecule type" value="Genomic_DNA"/>
</dbReference>
<name>A0A975BB42_9BACT</name>
<dbReference type="SMART" id="SM00138">
    <property type="entry name" value="MeTrc"/>
    <property type="match status" value="1"/>
</dbReference>
<evidence type="ECO:0000259" key="7">
    <source>
        <dbReference type="PROSITE" id="PS50123"/>
    </source>
</evidence>
<dbReference type="SUPFAM" id="SSF47757">
    <property type="entry name" value="Chemotaxis receptor methyltransferase CheR, N-terminal domain"/>
    <property type="match status" value="1"/>
</dbReference>
<dbReference type="EC" id="2.1.1.80" evidence="2"/>
<dbReference type="PANTHER" id="PTHR24422">
    <property type="entry name" value="CHEMOTAXIS PROTEIN METHYLTRANSFERASE"/>
    <property type="match status" value="1"/>
</dbReference>
<dbReference type="InterPro" id="IPR036804">
    <property type="entry name" value="CheR_N_sf"/>
</dbReference>
<dbReference type="Pfam" id="PF01739">
    <property type="entry name" value="CheR"/>
    <property type="match status" value="1"/>
</dbReference>
<evidence type="ECO:0000256" key="6">
    <source>
        <dbReference type="PROSITE-ProRule" id="PRU00339"/>
    </source>
</evidence>
<dbReference type="PROSITE" id="PS50123">
    <property type="entry name" value="CHER"/>
    <property type="match status" value="1"/>
</dbReference>
<evidence type="ECO:0000313" key="9">
    <source>
        <dbReference type="Proteomes" id="UP000663720"/>
    </source>
</evidence>
<organism evidence="8 9">
    <name type="scientific">Desulfonema limicola</name>
    <dbReference type="NCBI Taxonomy" id="45656"/>
    <lineage>
        <taxon>Bacteria</taxon>
        <taxon>Pseudomonadati</taxon>
        <taxon>Thermodesulfobacteriota</taxon>
        <taxon>Desulfobacteria</taxon>
        <taxon>Desulfobacterales</taxon>
        <taxon>Desulfococcaceae</taxon>
        <taxon>Desulfonema</taxon>
    </lineage>
</organism>
<dbReference type="CDD" id="cd02440">
    <property type="entry name" value="AdoMet_MTases"/>
    <property type="match status" value="1"/>
</dbReference>
<keyword evidence="5" id="KW-0949">S-adenosyl-L-methionine</keyword>
<dbReference type="InterPro" id="IPR000780">
    <property type="entry name" value="CheR_MeTrfase"/>
</dbReference>
<feature type="domain" description="CheR-type methyltransferase" evidence="7">
    <location>
        <begin position="1"/>
        <end position="272"/>
    </location>
</feature>
<gene>
    <name evidence="8" type="ORF">dnl_44670</name>
</gene>
<dbReference type="Gene3D" id="3.40.50.150">
    <property type="entry name" value="Vaccinia Virus protein VP39"/>
    <property type="match status" value="1"/>
</dbReference>
<comment type="catalytic activity">
    <reaction evidence="1">
        <text>L-glutamyl-[protein] + S-adenosyl-L-methionine = [protein]-L-glutamate 5-O-methyl ester + S-adenosyl-L-homocysteine</text>
        <dbReference type="Rhea" id="RHEA:24452"/>
        <dbReference type="Rhea" id="RHEA-COMP:10208"/>
        <dbReference type="Rhea" id="RHEA-COMP:10311"/>
        <dbReference type="ChEBI" id="CHEBI:29973"/>
        <dbReference type="ChEBI" id="CHEBI:57856"/>
        <dbReference type="ChEBI" id="CHEBI:59789"/>
        <dbReference type="ChEBI" id="CHEBI:82795"/>
        <dbReference type="EC" id="2.1.1.80"/>
    </reaction>
</comment>
<keyword evidence="3 8" id="KW-0489">Methyltransferase</keyword>
<dbReference type="Proteomes" id="UP000663720">
    <property type="component" value="Chromosome"/>
</dbReference>
<dbReference type="InterPro" id="IPR011990">
    <property type="entry name" value="TPR-like_helical_dom_sf"/>
</dbReference>
<keyword evidence="9" id="KW-1185">Reference proteome</keyword>
<dbReference type="InterPro" id="IPR050903">
    <property type="entry name" value="Bact_Chemotaxis_MeTrfase"/>
</dbReference>
<dbReference type="GO" id="GO:0008983">
    <property type="term" value="F:protein-glutamate O-methyltransferase activity"/>
    <property type="evidence" value="ECO:0007669"/>
    <property type="project" value="UniProtKB-EC"/>
</dbReference>
<evidence type="ECO:0000313" key="8">
    <source>
        <dbReference type="EMBL" id="QTA82102.1"/>
    </source>
</evidence>
<evidence type="ECO:0000256" key="3">
    <source>
        <dbReference type="ARBA" id="ARBA00022603"/>
    </source>
</evidence>
<feature type="repeat" description="TPR" evidence="6">
    <location>
        <begin position="372"/>
        <end position="405"/>
    </location>
</feature>
<dbReference type="PRINTS" id="PR00996">
    <property type="entry name" value="CHERMTFRASE"/>
</dbReference>